<evidence type="ECO:0000256" key="30">
    <source>
        <dbReference type="SAM" id="MobiDB-lite"/>
    </source>
</evidence>
<evidence type="ECO:0000256" key="28">
    <source>
        <dbReference type="PROSITE-ProRule" id="PRU00091"/>
    </source>
</evidence>
<evidence type="ECO:0000256" key="12">
    <source>
        <dbReference type="ARBA" id="ARBA00022833"/>
    </source>
</evidence>
<dbReference type="GO" id="GO:0046488">
    <property type="term" value="P:phosphatidylinositol metabolic process"/>
    <property type="evidence" value="ECO:0007669"/>
    <property type="project" value="UniProtKB-UniRule"/>
</dbReference>
<keyword evidence="7" id="KW-0479">Metal-binding</keyword>
<dbReference type="PANTHER" id="PTHR46715:SF1">
    <property type="entry name" value="1-PHOSPHATIDYLINOSITOL 3-PHOSPHATE 5-KINASE"/>
    <property type="match status" value="1"/>
</dbReference>
<dbReference type="SUPFAM" id="SSF46785">
    <property type="entry name" value="Winged helix' DNA-binding domain"/>
    <property type="match status" value="1"/>
</dbReference>
<accession>A0A673YJY5</accession>
<proteinExistence type="predicted"/>
<dbReference type="GO" id="GO:0052810">
    <property type="term" value="F:1-phosphatidylinositol-5-kinase activity"/>
    <property type="evidence" value="ECO:0007669"/>
    <property type="project" value="UniProtKB-ARBA"/>
</dbReference>
<comment type="catalytic activity">
    <reaction evidence="20">
        <text>a 1,2-diacyl-sn-glycero-3-phospho-(1D-myo-inositol) + ATP = a 1,2-diacyl-sn-glycero-3-phospho-(1D-myo-inositol-5-phosphate) + ADP + H(+)</text>
        <dbReference type="Rhea" id="RHEA:44680"/>
        <dbReference type="ChEBI" id="CHEBI:15378"/>
        <dbReference type="ChEBI" id="CHEBI:30616"/>
        <dbReference type="ChEBI" id="CHEBI:57795"/>
        <dbReference type="ChEBI" id="CHEBI:57880"/>
        <dbReference type="ChEBI" id="CHEBI:456216"/>
    </reaction>
    <physiologicalReaction direction="left-to-right" evidence="20">
        <dbReference type="Rhea" id="RHEA:44681"/>
    </physiologicalReaction>
</comment>
<evidence type="ECO:0000256" key="4">
    <source>
        <dbReference type="ARBA" id="ARBA00012513"/>
    </source>
</evidence>
<dbReference type="GO" id="GO:0090385">
    <property type="term" value="P:phagosome-lysosome fusion"/>
    <property type="evidence" value="ECO:0007669"/>
    <property type="project" value="TreeGrafter"/>
</dbReference>
<dbReference type="Proteomes" id="UP000472277">
    <property type="component" value="Chromosome 20"/>
</dbReference>
<keyword evidence="5" id="KW-0597">Phosphoprotein</keyword>
<evidence type="ECO:0000256" key="13">
    <source>
        <dbReference type="ARBA" id="ARBA00022840"/>
    </source>
</evidence>
<feature type="domain" description="PIPK" evidence="33">
    <location>
        <begin position="1616"/>
        <end position="1946"/>
    </location>
</feature>
<name>A0A673YJY5_SALTR</name>
<evidence type="ECO:0000256" key="11">
    <source>
        <dbReference type="ARBA" id="ARBA00022777"/>
    </source>
</evidence>
<dbReference type="InterPro" id="IPR002423">
    <property type="entry name" value="Cpn60/GroEL/TCP-1"/>
</dbReference>
<evidence type="ECO:0000256" key="19">
    <source>
        <dbReference type="ARBA" id="ARBA00048977"/>
    </source>
</evidence>
<dbReference type="InterPro" id="IPR043548">
    <property type="entry name" value="PIKfyve"/>
</dbReference>
<feature type="region of interest" description="Disordered" evidence="30">
    <location>
        <begin position="1"/>
        <end position="43"/>
    </location>
</feature>
<dbReference type="GO" id="GO:0004674">
    <property type="term" value="F:protein serine/threonine kinase activity"/>
    <property type="evidence" value="ECO:0007669"/>
    <property type="project" value="UniProtKB-EC"/>
</dbReference>
<evidence type="ECO:0000256" key="18">
    <source>
        <dbReference type="ARBA" id="ARBA00046301"/>
    </source>
</evidence>
<evidence type="ECO:0000256" key="25">
    <source>
        <dbReference type="ARBA" id="ARBA00077223"/>
    </source>
</evidence>
<evidence type="ECO:0000256" key="15">
    <source>
        <dbReference type="ARBA" id="ARBA00023098"/>
    </source>
</evidence>
<reference evidence="34" key="2">
    <citation type="submission" date="2025-09" db="UniProtKB">
        <authorList>
            <consortium name="Ensembl"/>
        </authorList>
    </citation>
    <scope>IDENTIFICATION</scope>
</reference>
<evidence type="ECO:0000256" key="24">
    <source>
        <dbReference type="ARBA" id="ARBA00076918"/>
    </source>
</evidence>
<dbReference type="InterPro" id="IPR036388">
    <property type="entry name" value="WH-like_DNA-bd_sf"/>
</dbReference>
<dbReference type="InterPro" id="IPR027484">
    <property type="entry name" value="PInositol-4-P-5-kinase_N"/>
</dbReference>
<dbReference type="InterPro" id="IPR036390">
    <property type="entry name" value="WH_DNA-bd_sf"/>
</dbReference>
<dbReference type="GO" id="GO:0008270">
    <property type="term" value="F:zinc ion binding"/>
    <property type="evidence" value="ECO:0007669"/>
    <property type="project" value="UniProtKB-KW"/>
</dbReference>
<dbReference type="SUPFAM" id="SSF56104">
    <property type="entry name" value="SAICAR synthase-like"/>
    <property type="match status" value="1"/>
</dbReference>
<feature type="domain" description="FYVE-type" evidence="31">
    <location>
        <begin position="160"/>
        <end position="220"/>
    </location>
</feature>
<evidence type="ECO:0000256" key="22">
    <source>
        <dbReference type="ARBA" id="ARBA00065580"/>
    </source>
</evidence>
<dbReference type="PROSITE" id="PS51455">
    <property type="entry name" value="PIPK"/>
    <property type="match status" value="1"/>
</dbReference>
<dbReference type="InterPro" id="IPR000306">
    <property type="entry name" value="Znf_FYVE"/>
</dbReference>
<dbReference type="FunFam" id="3.30.800.10:FF:000004">
    <property type="entry name" value="1-phosphatidylinositol 3-phosphate 5-kinase isoform X1"/>
    <property type="match status" value="1"/>
</dbReference>
<dbReference type="GO" id="GO:0030593">
    <property type="term" value="P:neutrophil chemotaxis"/>
    <property type="evidence" value="ECO:0007669"/>
    <property type="project" value="TreeGrafter"/>
</dbReference>
<evidence type="ECO:0000256" key="29">
    <source>
        <dbReference type="PROSITE-ProRule" id="PRU00781"/>
    </source>
</evidence>
<dbReference type="GO" id="GO:0000285">
    <property type="term" value="F:1-phosphatidylinositol-3-phosphate 5-kinase activity"/>
    <property type="evidence" value="ECO:0007669"/>
    <property type="project" value="UniProtKB-EC"/>
</dbReference>
<dbReference type="InterPro" id="IPR013083">
    <property type="entry name" value="Znf_RING/FYVE/PHD"/>
</dbReference>
<dbReference type="CDD" id="cd15725">
    <property type="entry name" value="FYVE_PIKfyve_Fab1"/>
    <property type="match status" value="1"/>
</dbReference>
<dbReference type="GO" id="GO:0031902">
    <property type="term" value="C:late endosome membrane"/>
    <property type="evidence" value="ECO:0007669"/>
    <property type="project" value="UniProtKB-SubCell"/>
</dbReference>
<keyword evidence="17" id="KW-0968">Cytoplasmic vesicle</keyword>
<dbReference type="GO" id="GO:0008104">
    <property type="term" value="P:intracellular protein localization"/>
    <property type="evidence" value="ECO:0007669"/>
    <property type="project" value="UniProtKB-ARBA"/>
</dbReference>
<dbReference type="SMART" id="SM00064">
    <property type="entry name" value="FYVE"/>
    <property type="match status" value="1"/>
</dbReference>
<dbReference type="GO" id="GO:0031901">
    <property type="term" value="C:early endosome membrane"/>
    <property type="evidence" value="ECO:0007669"/>
    <property type="project" value="UniProtKB-SubCell"/>
</dbReference>
<dbReference type="Gene3D" id="1.10.10.10">
    <property type="entry name" value="Winged helix-like DNA-binding domain superfamily/Winged helix DNA-binding domain"/>
    <property type="match status" value="1"/>
</dbReference>
<dbReference type="GO" id="GO:1903426">
    <property type="term" value="P:regulation of reactive oxygen species biosynthetic process"/>
    <property type="evidence" value="ECO:0007669"/>
    <property type="project" value="UniProtKB-ARBA"/>
</dbReference>
<dbReference type="SMART" id="SM00330">
    <property type="entry name" value="PIPKc"/>
    <property type="match status" value="1"/>
</dbReference>
<dbReference type="SMART" id="SM00049">
    <property type="entry name" value="DEP"/>
    <property type="match status" value="1"/>
</dbReference>
<evidence type="ECO:0000256" key="20">
    <source>
        <dbReference type="ARBA" id="ARBA00050945"/>
    </source>
</evidence>
<dbReference type="GO" id="GO:0030670">
    <property type="term" value="C:phagocytic vesicle membrane"/>
    <property type="evidence" value="ECO:0007669"/>
    <property type="project" value="UniProtKB-SubCell"/>
</dbReference>
<feature type="domain" description="DEP" evidence="32">
    <location>
        <begin position="365"/>
        <end position="440"/>
    </location>
</feature>
<keyword evidence="15" id="KW-0443">Lipid metabolism</keyword>
<keyword evidence="8 29" id="KW-0547">Nucleotide-binding</keyword>
<dbReference type="EC" id="2.7.11.1" evidence="4"/>
<comment type="subunit">
    <text evidence="22">Component of the PI(3,5)P2 regulatory complex/PAS complex, at least composed of PIKFYVE, FIG4 and VAC14. VAC14 nucleates the assembly of the complex and serves as a scaffold by pentamerizing into a star-shaped structure, which can bind a single copy each of PIKFYVE and FIG4 and coordinates their activities. Interacts (via chaperonin-like domain) with RABEPK; the interaction recruits RABEPK to the endosomal membrane. Interacts with SPAG9. Interacts with EGFR.</text>
</comment>
<dbReference type="CDD" id="cd17300">
    <property type="entry name" value="PIPKc_PIKfyve"/>
    <property type="match status" value="1"/>
</dbReference>
<evidence type="ECO:0000256" key="6">
    <source>
        <dbReference type="ARBA" id="ARBA00022679"/>
    </source>
</evidence>
<dbReference type="GO" id="GO:0032438">
    <property type="term" value="P:melanosome organization"/>
    <property type="evidence" value="ECO:0007669"/>
    <property type="project" value="UniProtKB-ARBA"/>
</dbReference>
<keyword evidence="11 29" id="KW-0418">Kinase</keyword>
<dbReference type="InterPro" id="IPR027409">
    <property type="entry name" value="GroEL-like_apical_dom_sf"/>
</dbReference>
<feature type="region of interest" description="Disordered" evidence="30">
    <location>
        <begin position="277"/>
        <end position="344"/>
    </location>
</feature>
<comment type="subcellular location">
    <subcellularLocation>
        <location evidence="18">Cytoplasmic vesicle</location>
        <location evidence="18">Phagosome membrane</location>
        <topology evidence="18">Peripheral membrane protein</topology>
    </subcellularLocation>
    <subcellularLocation>
        <location evidence="1">Early endosome membrane</location>
        <topology evidence="1">Peripheral membrane protein</topology>
    </subcellularLocation>
    <subcellularLocation>
        <location evidence="2">Late endosome membrane</location>
        <topology evidence="2">Peripheral membrane protein</topology>
    </subcellularLocation>
</comment>
<keyword evidence="9" id="KW-0967">Endosome</keyword>
<dbReference type="Ensembl" id="ENSSTUT00000036392.1">
    <property type="protein sequence ID" value="ENSSTUP00000034817.1"/>
    <property type="gene ID" value="ENSSTUG00000013007.1"/>
</dbReference>
<feature type="compositionally biased region" description="Basic and acidic residues" evidence="30">
    <location>
        <begin position="1467"/>
        <end position="1479"/>
    </location>
</feature>
<evidence type="ECO:0000256" key="10">
    <source>
        <dbReference type="ARBA" id="ARBA00022771"/>
    </source>
</evidence>
<dbReference type="CDD" id="cd04448">
    <property type="entry name" value="DEP_PIKfyve"/>
    <property type="match status" value="1"/>
</dbReference>
<evidence type="ECO:0000259" key="33">
    <source>
        <dbReference type="PROSITE" id="PS51455"/>
    </source>
</evidence>
<evidence type="ECO:0000256" key="1">
    <source>
        <dbReference type="ARBA" id="ARBA00004220"/>
    </source>
</evidence>
<feature type="region of interest" description="Disordered" evidence="30">
    <location>
        <begin position="76"/>
        <end position="119"/>
    </location>
</feature>
<dbReference type="InterPro" id="IPR037378">
    <property type="entry name" value="PIKfyve_DEP"/>
</dbReference>
<evidence type="ECO:0000256" key="3">
    <source>
        <dbReference type="ARBA" id="ARBA00012009"/>
    </source>
</evidence>
<dbReference type="EC" id="2.7.1.150" evidence="3"/>
<dbReference type="PROSITE" id="PS50186">
    <property type="entry name" value="DEP"/>
    <property type="match status" value="1"/>
</dbReference>
<dbReference type="InterPro" id="IPR011011">
    <property type="entry name" value="Znf_FYVE_PHD"/>
</dbReference>
<dbReference type="Pfam" id="PF00118">
    <property type="entry name" value="Cpn60_TCP1"/>
    <property type="match status" value="1"/>
</dbReference>
<keyword evidence="6 29" id="KW-0808">Transferase</keyword>
<keyword evidence="12" id="KW-0862">Zinc</keyword>
<feature type="compositionally biased region" description="Low complexity" evidence="30">
    <location>
        <begin position="316"/>
        <end position="330"/>
    </location>
</feature>
<dbReference type="InterPro" id="IPR044769">
    <property type="entry name" value="PIKfyve_PIPKc"/>
</dbReference>
<evidence type="ECO:0000259" key="32">
    <source>
        <dbReference type="PROSITE" id="PS50186"/>
    </source>
</evidence>
<evidence type="ECO:0000313" key="34">
    <source>
        <dbReference type="Ensembl" id="ENSSTUP00000034817.1"/>
    </source>
</evidence>
<dbReference type="PANTHER" id="PTHR46715">
    <property type="entry name" value="1-PHOSPHATIDYLINOSITOL 3-PHOSPHATE 5-KINASE"/>
    <property type="match status" value="1"/>
</dbReference>
<feature type="compositionally biased region" description="Polar residues" evidence="30">
    <location>
        <begin position="306"/>
        <end position="315"/>
    </location>
</feature>
<keyword evidence="16" id="KW-0472">Membrane</keyword>
<feature type="region of interest" description="Disordered" evidence="30">
    <location>
        <begin position="1453"/>
        <end position="1507"/>
    </location>
</feature>
<dbReference type="CDD" id="cd03334">
    <property type="entry name" value="Fab1_TCP"/>
    <property type="match status" value="1"/>
</dbReference>
<dbReference type="GO" id="GO:0000139">
    <property type="term" value="C:Golgi membrane"/>
    <property type="evidence" value="ECO:0007669"/>
    <property type="project" value="UniProtKB-ARBA"/>
</dbReference>
<feature type="region of interest" description="Disordered" evidence="30">
    <location>
        <begin position="948"/>
        <end position="976"/>
    </location>
</feature>
<keyword evidence="14" id="KW-0007">Acetylation</keyword>
<feature type="region of interest" description="Disordered" evidence="30">
    <location>
        <begin position="1648"/>
        <end position="1667"/>
    </location>
</feature>
<dbReference type="InterPro" id="IPR017455">
    <property type="entry name" value="Znf_FYVE-rel"/>
</dbReference>
<dbReference type="Gene3D" id="3.30.800.10">
    <property type="entry name" value="Phosphatidylinositol Phosphate Kinase II Beta"/>
    <property type="match status" value="1"/>
</dbReference>
<dbReference type="InterPro" id="IPR002498">
    <property type="entry name" value="PInositol-4-P-4/5-kinase_core"/>
</dbReference>
<dbReference type="FunFam" id="3.30.810.10:FF:000001">
    <property type="entry name" value="1-phosphatidylinositol 3-phosphate 5-kinase FAB1"/>
    <property type="match status" value="1"/>
</dbReference>
<evidence type="ECO:0000259" key="31">
    <source>
        <dbReference type="PROSITE" id="PS50178"/>
    </source>
</evidence>
<evidence type="ECO:0000256" key="27">
    <source>
        <dbReference type="ARBA" id="ARBA00081348"/>
    </source>
</evidence>
<dbReference type="GO" id="GO:0035556">
    <property type="term" value="P:intracellular signal transduction"/>
    <property type="evidence" value="ECO:0007669"/>
    <property type="project" value="InterPro"/>
</dbReference>
<dbReference type="InterPro" id="IPR000591">
    <property type="entry name" value="DEP_dom"/>
</dbReference>
<dbReference type="GO" id="GO:0016308">
    <property type="term" value="F:1-phosphatidylinositol-4-phosphate 5-kinase activity"/>
    <property type="evidence" value="ECO:0007669"/>
    <property type="project" value="UniProtKB-ARBA"/>
</dbReference>
<reference evidence="34" key="1">
    <citation type="submission" date="2025-08" db="UniProtKB">
        <authorList>
            <consortium name="Ensembl"/>
        </authorList>
    </citation>
    <scope>IDENTIFICATION</scope>
</reference>
<keyword evidence="35" id="KW-1185">Reference proteome</keyword>
<sequence length="1960" mass="221502">MDAEDKSLPSTLDCSVKPPISPGSPSHLTHFKPLTPEQDEPPLRSAYSSFVNLFRFNKEEGRPPSVTEKPDVVLTSTTGERRSWTSPAHSIHGSGTHRKQHPDLLRRTSTASEGRRKPETLLSIHDPRTAVQLRTALKRLKEIMEGKSQDSDLKQYWMPDSQCKECYDCNEKFTTFRRRHHCRLCGQIFCSRCCNQEIPGKFMGYTGDLRACTYCRKIALSYSQSADSGSIGEDLSALSDSSVCILEPNEPRTPVGGRKSSRNIFLEKDLTWQSLIHQESQSRGMNSRLTGLQEDGGKSPIRKRSASVTNLSLDRSGSSMVPSYDSSVSPQTSRTMPNPDHSEEERKILLDSSQLKDLWKKICNNSTGMEFQDHRYWLRTYPNCIVGKELVNWLLRSGTISTRAQAIAIGQAVVDGRWLDCVTHHDQLFRDEYALYRPLQSTDFSETPSPDSDSVNSLEGHSEPSWFKDIKFDDSDTDQVADENDYVTPSMYPSMPCDFSPQAKHYNNQHHVYACFLLKGPMQPFFSISNHFWVTMKYLTLISIKMYNMQTSLPLHSSANHSHMMALLQQLLYSESLCLSWRDIIVPVVRQVVQTVRPDVRSCDDDMDIRQLVHVKKIPGGKKFDSAVVNGFVCTKNIAHKKMNSYIKNPKILLLKCSIEYLYREETKFTCIDPIVLQEHEFLKNYVQRIVDVRPNLVLVEKTVSRIAQDMLLEHGITLVINVKPQVLDRVSHMTQGDLVMSMDQLLTKPRLGTCQKFYLHPFQLANNELKTLMFFEGCPPQLGCTIKLRGASEYELARVKEIIVLMVCVAYHSQLEISFLMDEFAMPPSLAKTSFPCLLESTTVEEEESQENETDQSTLFQGGETVLVDEEEKPSLGKSVSESSSSKDVEVVKVAKNQLLSSSSLVGEGMESTEVMTSTPLSNPLAPPPPYLIDDLEELTDEIGLEETVGGSGSGIPGRGESWEESSGSETAPRLFRDPLQDDTGLFVTEQVASTDDHLKTLTAGFKQELKDIILCVSPFITFREPFLLSPAGLRCPSRDYFPQQVYLSPLLNKDFKELDGRRKRQLLKDSTPSGGGPRPIQVLPSHRLTSARIAEHLGSSQDLAKMLADYRAQGGRLRQEEADPFAQPLPQPPVREALPPKHPVKADCEEEKPAGQKDMTWASKLDCLNPVNHQRLCVLFSSSSAQSNNAPNPCVQQKPSYQCPSMFCETPMVHHVRRFVHGSGCVQIVLKELDSPVPGYQHTILNYSWCRICKQVTPVVPLSNDSWSMSFAKYLELRFYGHQYTRRANAEPCGHSIHHDYHQYFSYNQMVASFSYISVRLLEVCLPPPKIFIRNQGPSKGRMQQDLKDFSQKVTQVYLAIDDRLTSLKTDTFSKTREQKMEDLFAQKDMEEADLHSWIEKLQARLQACGSDSPQQLQTVLESVVVKKQSLCETLQSWNSRLQDLFHQEKGKKRLSVPASPGRHRQTDDNKVSDRHLTAMPSSLGSSLLALPSPGEPGSEPLSSGPCFPDQDSVTIPEDVFDGHLLGSNDSQVKEKSTMKAILANLMPGNSYNSIPFPLYKHYLMYEHERVPIAVCEREPSSIISFALSCKEYKSALDELWKTGGEDTTLSTRYTTLLLQMSTVCVCHPMYNLILSVQLWREPGQEQPSQAQRDHIGDNHKKSTGNPHIELQFSDANAKFYCRIYYAEEFHKMRAEIMESTEDDFVRSLSHCVNWQARGGKSGAVFYATEDGRFILKQMPRLEVQSFLDFAPHYFTYITGAVQQKRPTALAKILGVYRIGYKNSQNNSEKKLDLLVMENLFYGRKMAQVFDLKGSLRNRNVKTESGKESCEVVLLDENLLKLVHDNPMYIRAHCKAILRAAIHSDACFLSSHLIIDYSLLVGRDDATDELVVGIIDYIRTFTWDKKLEMVVKSTGILGGQGKMPTVVSPELYRARFCEAMDKYFLMVPDHWTGLGVNC</sequence>
<evidence type="ECO:0000256" key="5">
    <source>
        <dbReference type="ARBA" id="ARBA00022553"/>
    </source>
</evidence>
<dbReference type="GeneTree" id="ENSGT00940000156307"/>
<dbReference type="Gene3D" id="3.30.40.10">
    <property type="entry name" value="Zinc/RING finger domain, C3HC4 (zinc finger)"/>
    <property type="match status" value="1"/>
</dbReference>
<evidence type="ECO:0000256" key="8">
    <source>
        <dbReference type="ARBA" id="ARBA00022741"/>
    </source>
</evidence>
<evidence type="ECO:0000256" key="9">
    <source>
        <dbReference type="ARBA" id="ARBA00022753"/>
    </source>
</evidence>
<dbReference type="GO" id="GO:0005524">
    <property type="term" value="F:ATP binding"/>
    <property type="evidence" value="ECO:0007669"/>
    <property type="project" value="UniProtKB-UniRule"/>
</dbReference>
<dbReference type="Gene3D" id="3.30.810.10">
    <property type="entry name" value="2-Layer Sandwich"/>
    <property type="match status" value="1"/>
</dbReference>
<dbReference type="Pfam" id="PF01363">
    <property type="entry name" value="FYVE"/>
    <property type="match status" value="1"/>
</dbReference>
<dbReference type="FunFam" id="3.30.40.10:FF:000057">
    <property type="entry name" value="1-phosphatidylinositol 3-phosphate 5-kinase isoform X1"/>
    <property type="match status" value="1"/>
</dbReference>
<feature type="compositionally biased region" description="Low complexity" evidence="30">
    <location>
        <begin position="1483"/>
        <end position="1507"/>
    </location>
</feature>
<dbReference type="InterPro" id="IPR027483">
    <property type="entry name" value="PInositol-4-P-4/5-kinase_C_sf"/>
</dbReference>
<comment type="catalytic activity">
    <reaction evidence="21">
        <text>a 1,2-diacyl-sn-glycero-3-phospho-(1D-myo-inositol-3-phosphate) + ATP = a 1,2-diacyl-sn-glycero-3-phospho-(1D-myo-inositol-3,5-bisphosphate) + ADP + H(+)</text>
        <dbReference type="Rhea" id="RHEA:13609"/>
        <dbReference type="ChEBI" id="CHEBI:15378"/>
        <dbReference type="ChEBI" id="CHEBI:30616"/>
        <dbReference type="ChEBI" id="CHEBI:57923"/>
        <dbReference type="ChEBI" id="CHEBI:58088"/>
        <dbReference type="ChEBI" id="CHEBI:456216"/>
        <dbReference type="EC" id="2.7.1.150"/>
    </reaction>
    <physiologicalReaction direction="left-to-right" evidence="21">
        <dbReference type="Rhea" id="RHEA:13610"/>
    </physiologicalReaction>
</comment>
<evidence type="ECO:0000256" key="17">
    <source>
        <dbReference type="ARBA" id="ARBA00023329"/>
    </source>
</evidence>
<dbReference type="Gene3D" id="3.50.7.10">
    <property type="entry name" value="GroEL"/>
    <property type="match status" value="1"/>
</dbReference>
<feature type="compositionally biased region" description="Basic and acidic residues" evidence="30">
    <location>
        <begin position="1654"/>
        <end position="1663"/>
    </location>
</feature>
<evidence type="ECO:0000256" key="21">
    <source>
        <dbReference type="ARBA" id="ARBA00052820"/>
    </source>
</evidence>
<gene>
    <name evidence="34" type="primary">PIKFYVE</name>
    <name evidence="34" type="synonym">LOC115155587</name>
</gene>
<dbReference type="SUPFAM" id="SSF57903">
    <property type="entry name" value="FYVE/PHD zinc finger"/>
    <property type="match status" value="1"/>
</dbReference>
<dbReference type="FunFam" id="3.50.7.10:FF:000007">
    <property type="entry name" value="1-phosphatidylinositol 3-phosphate 5-kinase isoform X1"/>
    <property type="match status" value="1"/>
</dbReference>
<keyword evidence="13 29" id="KW-0067">ATP-binding</keyword>
<feature type="region of interest" description="Disordered" evidence="30">
    <location>
        <begin position="1118"/>
        <end position="1139"/>
    </location>
</feature>
<evidence type="ECO:0000256" key="26">
    <source>
        <dbReference type="ARBA" id="ARBA00077675"/>
    </source>
</evidence>
<dbReference type="FunFam" id="1.10.10.10:FF:000206">
    <property type="entry name" value="1-phosphatidylinositol 3-phosphate 5-kinase isoform X1"/>
    <property type="match status" value="1"/>
</dbReference>
<dbReference type="PROSITE" id="PS50178">
    <property type="entry name" value="ZF_FYVE"/>
    <property type="match status" value="1"/>
</dbReference>
<feature type="compositionally biased region" description="Polar residues" evidence="30">
    <location>
        <begin position="277"/>
        <end position="290"/>
    </location>
</feature>
<dbReference type="SUPFAM" id="SSF52029">
    <property type="entry name" value="GroEL apical domain-like"/>
    <property type="match status" value="1"/>
</dbReference>
<organism evidence="34 35">
    <name type="scientific">Salmo trutta</name>
    <name type="common">Brown trout</name>
    <dbReference type="NCBI Taxonomy" id="8032"/>
    <lineage>
        <taxon>Eukaryota</taxon>
        <taxon>Metazoa</taxon>
        <taxon>Chordata</taxon>
        <taxon>Craniata</taxon>
        <taxon>Vertebrata</taxon>
        <taxon>Euteleostomi</taxon>
        <taxon>Actinopterygii</taxon>
        <taxon>Neopterygii</taxon>
        <taxon>Teleostei</taxon>
        <taxon>Protacanthopterygii</taxon>
        <taxon>Salmoniformes</taxon>
        <taxon>Salmonidae</taxon>
        <taxon>Salmoninae</taxon>
        <taxon>Salmo</taxon>
    </lineage>
</organism>
<protein>
    <recommendedName>
        <fullName evidence="23">1-phosphatidylinositol 3-phosphate 5-kinase</fullName>
        <ecNumber evidence="3">2.7.1.150</ecNumber>
        <ecNumber evidence="4">2.7.11.1</ecNumber>
    </recommendedName>
    <alternativeName>
        <fullName evidence="26">FYVE finger-containing phosphoinositide kinase</fullName>
    </alternativeName>
    <alternativeName>
        <fullName evidence="27">PIKfyve</fullName>
    </alternativeName>
    <alternativeName>
        <fullName evidence="25">Phosphatidylinositol 3-phosphate 5-kinase type III</fullName>
    </alternativeName>
    <alternativeName>
        <fullName evidence="24">Serine-protein kinase PIKFYVE</fullName>
    </alternativeName>
</protein>
<evidence type="ECO:0000256" key="23">
    <source>
        <dbReference type="ARBA" id="ARBA00071350"/>
    </source>
</evidence>
<evidence type="ECO:0000313" key="35">
    <source>
        <dbReference type="Proteomes" id="UP000472277"/>
    </source>
</evidence>
<dbReference type="Pfam" id="PF00610">
    <property type="entry name" value="DEP"/>
    <property type="match status" value="1"/>
</dbReference>
<dbReference type="Pfam" id="PF01504">
    <property type="entry name" value="PIP5K"/>
    <property type="match status" value="2"/>
</dbReference>
<evidence type="ECO:0000256" key="14">
    <source>
        <dbReference type="ARBA" id="ARBA00022990"/>
    </source>
</evidence>
<evidence type="ECO:0000256" key="16">
    <source>
        <dbReference type="ARBA" id="ARBA00023136"/>
    </source>
</evidence>
<keyword evidence="10 28" id="KW-0863">Zinc-finger</keyword>
<feature type="compositionally biased region" description="Polar residues" evidence="30">
    <location>
        <begin position="76"/>
        <end position="88"/>
    </location>
</feature>
<evidence type="ECO:0000256" key="7">
    <source>
        <dbReference type="ARBA" id="ARBA00022723"/>
    </source>
</evidence>
<comment type="catalytic activity">
    <reaction evidence="19">
        <text>L-seryl-[protein] + ATP = O-phospho-L-seryl-[protein] + ADP + H(+)</text>
        <dbReference type="Rhea" id="RHEA:17989"/>
        <dbReference type="Rhea" id="RHEA-COMP:9863"/>
        <dbReference type="Rhea" id="RHEA-COMP:11604"/>
        <dbReference type="ChEBI" id="CHEBI:15378"/>
        <dbReference type="ChEBI" id="CHEBI:29999"/>
        <dbReference type="ChEBI" id="CHEBI:30616"/>
        <dbReference type="ChEBI" id="CHEBI:83421"/>
        <dbReference type="ChEBI" id="CHEBI:456216"/>
        <dbReference type="EC" id="2.7.11.1"/>
    </reaction>
    <physiologicalReaction direction="left-to-right" evidence="19">
        <dbReference type="Rhea" id="RHEA:17990"/>
    </physiologicalReaction>
</comment>
<evidence type="ECO:0000256" key="2">
    <source>
        <dbReference type="ARBA" id="ARBA00004633"/>
    </source>
</evidence>